<dbReference type="GO" id="GO:0032259">
    <property type="term" value="P:methylation"/>
    <property type="evidence" value="ECO:0007669"/>
    <property type="project" value="UniProtKB-KW"/>
</dbReference>
<comment type="caution">
    <text evidence="2">The sequence shown here is derived from an EMBL/GenBank/DDBJ whole genome shotgun (WGS) entry which is preliminary data.</text>
</comment>
<dbReference type="Pfam" id="PF08241">
    <property type="entry name" value="Methyltransf_11"/>
    <property type="match status" value="1"/>
</dbReference>
<dbReference type="GO" id="GO:0008757">
    <property type="term" value="F:S-adenosylmethionine-dependent methyltransferase activity"/>
    <property type="evidence" value="ECO:0007669"/>
    <property type="project" value="InterPro"/>
</dbReference>
<protein>
    <submittedName>
        <fullName evidence="2">Class I SAM-dependent methyltransferase</fullName>
    </submittedName>
</protein>
<dbReference type="OrthoDB" id="3869604at2"/>
<keyword evidence="2" id="KW-0489">Methyltransferase</keyword>
<name>A0A563EQA3_9PSEU</name>
<dbReference type="CDD" id="cd02440">
    <property type="entry name" value="AdoMet_MTases"/>
    <property type="match status" value="1"/>
</dbReference>
<dbReference type="RefSeq" id="WP_146354550.1">
    <property type="nucleotide sequence ID" value="NZ_VOBR01000015.1"/>
</dbReference>
<dbReference type="PANTHER" id="PTHR43591">
    <property type="entry name" value="METHYLTRANSFERASE"/>
    <property type="match status" value="1"/>
</dbReference>
<evidence type="ECO:0000259" key="1">
    <source>
        <dbReference type="Pfam" id="PF08241"/>
    </source>
</evidence>
<dbReference type="InterPro" id="IPR013216">
    <property type="entry name" value="Methyltransf_11"/>
</dbReference>
<reference evidence="2 3" key="1">
    <citation type="submission" date="2019-07" db="EMBL/GenBank/DDBJ databases">
        <title>Lentzea xizangensis sp. nov., isolated from Qinghai-Tibetan Plateau Soils.</title>
        <authorList>
            <person name="Huang J."/>
        </authorList>
    </citation>
    <scope>NUCLEOTIDE SEQUENCE [LARGE SCALE GENOMIC DNA]</scope>
    <source>
        <strain evidence="2 3">FXJ1.1311</strain>
    </source>
</reference>
<dbReference type="SUPFAM" id="SSF53335">
    <property type="entry name" value="S-adenosyl-L-methionine-dependent methyltransferases"/>
    <property type="match status" value="1"/>
</dbReference>
<evidence type="ECO:0000313" key="3">
    <source>
        <dbReference type="Proteomes" id="UP000316639"/>
    </source>
</evidence>
<dbReference type="PANTHER" id="PTHR43591:SF24">
    <property type="entry name" value="2-METHOXY-6-POLYPRENYL-1,4-BENZOQUINOL METHYLASE, MITOCHONDRIAL"/>
    <property type="match status" value="1"/>
</dbReference>
<dbReference type="InterPro" id="IPR029063">
    <property type="entry name" value="SAM-dependent_MTases_sf"/>
</dbReference>
<accession>A0A563EQA3</accession>
<evidence type="ECO:0000313" key="2">
    <source>
        <dbReference type="EMBL" id="TWP49576.1"/>
    </source>
</evidence>
<gene>
    <name evidence="2" type="ORF">FKR81_23880</name>
</gene>
<feature type="domain" description="Methyltransferase type 11" evidence="1">
    <location>
        <begin position="43"/>
        <end position="129"/>
    </location>
</feature>
<dbReference type="AlphaFoldDB" id="A0A563EQA3"/>
<dbReference type="Proteomes" id="UP000316639">
    <property type="component" value="Unassembled WGS sequence"/>
</dbReference>
<keyword evidence="3" id="KW-1185">Reference proteome</keyword>
<organism evidence="2 3">
    <name type="scientific">Lentzea tibetensis</name>
    <dbReference type="NCBI Taxonomy" id="2591470"/>
    <lineage>
        <taxon>Bacteria</taxon>
        <taxon>Bacillati</taxon>
        <taxon>Actinomycetota</taxon>
        <taxon>Actinomycetes</taxon>
        <taxon>Pseudonocardiales</taxon>
        <taxon>Pseudonocardiaceae</taxon>
        <taxon>Lentzea</taxon>
    </lineage>
</organism>
<proteinExistence type="predicted"/>
<dbReference type="Gene3D" id="3.40.50.150">
    <property type="entry name" value="Vaccinia Virus protein VP39"/>
    <property type="match status" value="1"/>
</dbReference>
<keyword evidence="2" id="KW-0808">Transferase</keyword>
<sequence>MGMIEYDRATAESFRAARELPLASLTAWREVLTPFLVPGTTVLDLGAGTGLFTRAFREWFDVEVIAVEPSADMRAVSGEEMLAGDAARIPLPDGSVDVVWMSTVVHHVPDLAAAGREIRRVLRDGSVLIRGVFPGRTDRLGLLEHFPEAARGLARFPTVEGVADGLGFDVVSLEPVPQQSAESLRDKADGLRRDADTLLRGLTDEEFERGLERLRHAAATAPSAPVIDYLDFLVLS</sequence>
<dbReference type="EMBL" id="VOBR01000015">
    <property type="protein sequence ID" value="TWP49576.1"/>
    <property type="molecule type" value="Genomic_DNA"/>
</dbReference>